<keyword evidence="4 7" id="KW-0812">Transmembrane</keyword>
<sequence>MSFVLYFLPFLVDFIMGGAAIAVSLFAIFLGASPLMLGVLGFFPGIVYISLCFLFGKLSETWSRKNLVGLGLFFYILSSLILCLSSRIYQLCLSMLLIGVGAAMFWPTMEAWVAEREEKRHLAHKMGLFNASWSIGMVLGPLAGGVLFGISRKLPFYFAFFAGWVGFFILLKAASENFSAKNTTPSSKPFYPEDSIPSSYLNISRVANFTLWFSLGIVRYIFPKLATNLGMPSYLLGLLMSTLFISQTLTFYGLGLASRWQYSIYALVLFQLFALFGIGIIFGSGSFFLFFLAFVLIGAGIGMTHSSSLFHSVNTIFQRGPRVAIHETVLGTGALLGPLMGGIVAQHLGLRAPYLMACAVIGAGIIIEIFIKKLHRQKKKNIKF</sequence>
<dbReference type="GO" id="GO:0005886">
    <property type="term" value="C:plasma membrane"/>
    <property type="evidence" value="ECO:0007669"/>
    <property type="project" value="UniProtKB-SubCell"/>
</dbReference>
<feature type="transmembrane region" description="Helical" evidence="7">
    <location>
        <begin position="154"/>
        <end position="171"/>
    </location>
</feature>
<feature type="transmembrane region" description="Helical" evidence="7">
    <location>
        <begin position="262"/>
        <end position="282"/>
    </location>
</feature>
<feature type="transmembrane region" description="Helical" evidence="7">
    <location>
        <begin position="206"/>
        <end position="222"/>
    </location>
</feature>
<evidence type="ECO:0000256" key="4">
    <source>
        <dbReference type="ARBA" id="ARBA00022692"/>
    </source>
</evidence>
<keyword evidence="3" id="KW-1003">Cell membrane</keyword>
<feature type="transmembrane region" description="Helical" evidence="7">
    <location>
        <begin position="288"/>
        <end position="311"/>
    </location>
</feature>
<dbReference type="PANTHER" id="PTHR23517:SF3">
    <property type="entry name" value="INTEGRAL MEMBRANE TRANSPORT PROTEIN"/>
    <property type="match status" value="1"/>
</dbReference>
<organism evidence="9 10">
    <name type="scientific">Aerophobetes bacterium</name>
    <dbReference type="NCBI Taxonomy" id="2030807"/>
    <lineage>
        <taxon>Bacteria</taxon>
        <taxon>Candidatus Aerophobota</taxon>
    </lineage>
</organism>
<feature type="transmembrane region" description="Helical" evidence="7">
    <location>
        <begin position="35"/>
        <end position="55"/>
    </location>
</feature>
<feature type="transmembrane region" description="Helical" evidence="7">
    <location>
        <begin position="234"/>
        <end position="255"/>
    </location>
</feature>
<protein>
    <recommendedName>
        <fullName evidence="8">Major facilitator superfamily (MFS) profile domain-containing protein</fullName>
    </recommendedName>
</protein>
<gene>
    <name evidence="9" type="ORF">DRJ04_00830</name>
</gene>
<evidence type="ECO:0000256" key="2">
    <source>
        <dbReference type="ARBA" id="ARBA00022448"/>
    </source>
</evidence>
<evidence type="ECO:0000256" key="3">
    <source>
        <dbReference type="ARBA" id="ARBA00022475"/>
    </source>
</evidence>
<feature type="domain" description="Major facilitator superfamily (MFS) profile" evidence="8">
    <location>
        <begin position="1"/>
        <end position="376"/>
    </location>
</feature>
<accession>A0A662DLR0</accession>
<keyword evidence="6 7" id="KW-0472">Membrane</keyword>
<evidence type="ECO:0000256" key="7">
    <source>
        <dbReference type="SAM" id="Phobius"/>
    </source>
</evidence>
<dbReference type="Pfam" id="PF07690">
    <property type="entry name" value="MFS_1"/>
    <property type="match status" value="1"/>
</dbReference>
<evidence type="ECO:0000313" key="9">
    <source>
        <dbReference type="EMBL" id="RLE15231.1"/>
    </source>
</evidence>
<dbReference type="EMBL" id="QMQA01000012">
    <property type="protein sequence ID" value="RLE15231.1"/>
    <property type="molecule type" value="Genomic_DNA"/>
</dbReference>
<comment type="caution">
    <text evidence="9">The sequence shown here is derived from an EMBL/GenBank/DDBJ whole genome shotgun (WGS) entry which is preliminary data.</text>
</comment>
<reference evidence="9 10" key="1">
    <citation type="submission" date="2018-06" db="EMBL/GenBank/DDBJ databases">
        <title>Extensive metabolic versatility and redundancy in microbially diverse, dynamic hydrothermal sediments.</title>
        <authorList>
            <person name="Dombrowski N."/>
            <person name="Teske A."/>
            <person name="Baker B.J."/>
        </authorList>
    </citation>
    <scope>NUCLEOTIDE SEQUENCE [LARGE SCALE GENOMIC DNA]</scope>
    <source>
        <strain evidence="9">B3_G15</strain>
    </source>
</reference>
<dbReference type="InterPro" id="IPR020846">
    <property type="entry name" value="MFS_dom"/>
</dbReference>
<evidence type="ECO:0000313" key="10">
    <source>
        <dbReference type="Proteomes" id="UP000280417"/>
    </source>
</evidence>
<feature type="transmembrane region" description="Helical" evidence="7">
    <location>
        <begin position="352"/>
        <end position="371"/>
    </location>
</feature>
<dbReference type="PANTHER" id="PTHR23517">
    <property type="entry name" value="RESISTANCE PROTEIN MDTM, PUTATIVE-RELATED-RELATED"/>
    <property type="match status" value="1"/>
</dbReference>
<keyword evidence="2" id="KW-0813">Transport</keyword>
<feature type="transmembrane region" description="Helical" evidence="7">
    <location>
        <begin position="67"/>
        <end position="89"/>
    </location>
</feature>
<evidence type="ECO:0000256" key="1">
    <source>
        <dbReference type="ARBA" id="ARBA00004651"/>
    </source>
</evidence>
<feature type="transmembrane region" description="Helical" evidence="7">
    <location>
        <begin position="126"/>
        <end position="148"/>
    </location>
</feature>
<comment type="subcellular location">
    <subcellularLocation>
        <location evidence="1">Cell membrane</location>
        <topology evidence="1">Multi-pass membrane protein</topology>
    </subcellularLocation>
</comment>
<evidence type="ECO:0000256" key="6">
    <source>
        <dbReference type="ARBA" id="ARBA00023136"/>
    </source>
</evidence>
<dbReference type="Gene3D" id="1.20.1250.20">
    <property type="entry name" value="MFS general substrate transporter like domains"/>
    <property type="match status" value="2"/>
</dbReference>
<dbReference type="AlphaFoldDB" id="A0A662DLR0"/>
<evidence type="ECO:0000259" key="8">
    <source>
        <dbReference type="PROSITE" id="PS50850"/>
    </source>
</evidence>
<dbReference type="GO" id="GO:0022857">
    <property type="term" value="F:transmembrane transporter activity"/>
    <property type="evidence" value="ECO:0007669"/>
    <property type="project" value="InterPro"/>
</dbReference>
<name>A0A662DLR0_UNCAE</name>
<dbReference type="InterPro" id="IPR011701">
    <property type="entry name" value="MFS"/>
</dbReference>
<dbReference type="PROSITE" id="PS50850">
    <property type="entry name" value="MFS"/>
    <property type="match status" value="1"/>
</dbReference>
<dbReference type="Proteomes" id="UP000280417">
    <property type="component" value="Unassembled WGS sequence"/>
</dbReference>
<proteinExistence type="predicted"/>
<feature type="transmembrane region" description="Helical" evidence="7">
    <location>
        <begin position="7"/>
        <end position="29"/>
    </location>
</feature>
<feature type="transmembrane region" description="Helical" evidence="7">
    <location>
        <begin position="95"/>
        <end position="114"/>
    </location>
</feature>
<keyword evidence="5 7" id="KW-1133">Transmembrane helix</keyword>
<evidence type="ECO:0000256" key="5">
    <source>
        <dbReference type="ARBA" id="ARBA00022989"/>
    </source>
</evidence>
<feature type="transmembrane region" description="Helical" evidence="7">
    <location>
        <begin position="323"/>
        <end position="346"/>
    </location>
</feature>
<dbReference type="InterPro" id="IPR050171">
    <property type="entry name" value="MFS_Transporters"/>
</dbReference>
<dbReference type="SUPFAM" id="SSF103473">
    <property type="entry name" value="MFS general substrate transporter"/>
    <property type="match status" value="1"/>
</dbReference>
<dbReference type="InterPro" id="IPR036259">
    <property type="entry name" value="MFS_trans_sf"/>
</dbReference>